<protein>
    <submittedName>
        <fullName evidence="5">ABC transporter substrate-binding protein</fullName>
    </submittedName>
</protein>
<dbReference type="InterPro" id="IPR028081">
    <property type="entry name" value="Leu-bd"/>
</dbReference>
<evidence type="ECO:0000259" key="4">
    <source>
        <dbReference type="Pfam" id="PF13458"/>
    </source>
</evidence>
<keyword evidence="2 3" id="KW-0732">Signal</keyword>
<gene>
    <name evidence="5" type="ORF">GCM10022279_30880</name>
</gene>
<dbReference type="Proteomes" id="UP001501627">
    <property type="component" value="Unassembled WGS sequence"/>
</dbReference>
<keyword evidence="6" id="KW-1185">Reference proteome</keyword>
<dbReference type="RefSeq" id="WP_103045390.1">
    <property type="nucleotide sequence ID" value="NZ_BAABBP010000040.1"/>
</dbReference>
<comment type="similarity">
    <text evidence="1">Belongs to the leucine-binding protein family.</text>
</comment>
<organism evidence="5 6">
    <name type="scientific">Comamonas faecalis</name>
    <dbReference type="NCBI Taxonomy" id="1387849"/>
    <lineage>
        <taxon>Bacteria</taxon>
        <taxon>Pseudomonadati</taxon>
        <taxon>Pseudomonadota</taxon>
        <taxon>Betaproteobacteria</taxon>
        <taxon>Burkholderiales</taxon>
        <taxon>Comamonadaceae</taxon>
        <taxon>Comamonas</taxon>
    </lineage>
</organism>
<evidence type="ECO:0000313" key="5">
    <source>
        <dbReference type="EMBL" id="GAA4004653.1"/>
    </source>
</evidence>
<feature type="signal peptide" evidence="3">
    <location>
        <begin position="1"/>
        <end position="30"/>
    </location>
</feature>
<dbReference type="CDD" id="cd06334">
    <property type="entry name" value="PBP1_ABC_ligand_binding-like"/>
    <property type="match status" value="1"/>
</dbReference>
<dbReference type="InterPro" id="IPR028082">
    <property type="entry name" value="Peripla_BP_I"/>
</dbReference>
<comment type="caution">
    <text evidence="5">The sequence shown here is derived from an EMBL/GenBank/DDBJ whole genome shotgun (WGS) entry which is preliminary data.</text>
</comment>
<feature type="domain" description="Leucine-binding protein" evidence="4">
    <location>
        <begin position="35"/>
        <end position="388"/>
    </location>
</feature>
<dbReference type="EMBL" id="BAABBP010000040">
    <property type="protein sequence ID" value="GAA4004653.1"/>
    <property type="molecule type" value="Genomic_DNA"/>
</dbReference>
<reference evidence="6" key="1">
    <citation type="journal article" date="2019" name="Int. J. Syst. Evol. Microbiol.">
        <title>The Global Catalogue of Microorganisms (GCM) 10K type strain sequencing project: providing services to taxonomists for standard genome sequencing and annotation.</title>
        <authorList>
            <consortium name="The Broad Institute Genomics Platform"/>
            <consortium name="The Broad Institute Genome Sequencing Center for Infectious Disease"/>
            <person name="Wu L."/>
            <person name="Ma J."/>
        </authorList>
    </citation>
    <scope>NUCLEOTIDE SEQUENCE [LARGE SCALE GENOMIC DNA]</scope>
    <source>
        <strain evidence="6">JCM 17561</strain>
    </source>
</reference>
<accession>A0ABP7S0A8</accession>
<dbReference type="PROSITE" id="PS51318">
    <property type="entry name" value="TAT"/>
    <property type="match status" value="1"/>
</dbReference>
<dbReference type="PANTHER" id="PTHR47235:SF1">
    <property type="entry name" value="BLR6548 PROTEIN"/>
    <property type="match status" value="1"/>
</dbReference>
<evidence type="ECO:0000256" key="3">
    <source>
        <dbReference type="SAM" id="SignalP"/>
    </source>
</evidence>
<sequence>MKHTRRTLVRTTLAAAALAAAGLAGPLAHAQNKEPIQFATLLDFTRVYTFLTDEYSQGQQDYIKLVNLEGGIDGHPIKMIVKDHASYPERGIALYNEAKAAGALFFDFLSTPVANALMPRVDEDKLPMIAFAHGRADAADGQAFPYVFPSAAIYRSQAALLLKYIDENEGGLKDKKIAFVHIDSPFGKEPIELLNRVAQTKGFEVKLFPYPVPGTEQAATWSDVRRFRPNKVIIWGAGPGQGVSIRGAVSNGIPAKDIHSVIWLSESDMESFKGNEVVGVKRFTAVNTGTGSPILQRIVKQVVEPGNGTGDKKRVGWSGYNIGVASMAIPVEAARLALKNFGEPLTGEKLKKGFELLKDFDAEGLMPKLTITAKDHQGGGWGRVSEWDGKQWAPKSDWQHAYQDVVWDLIREDEAKAQKK</sequence>
<proteinExistence type="inferred from homology"/>
<dbReference type="SUPFAM" id="SSF53822">
    <property type="entry name" value="Periplasmic binding protein-like I"/>
    <property type="match status" value="1"/>
</dbReference>
<feature type="chain" id="PRO_5046926168" evidence="3">
    <location>
        <begin position="31"/>
        <end position="420"/>
    </location>
</feature>
<dbReference type="Gene3D" id="3.40.50.2300">
    <property type="match status" value="2"/>
</dbReference>
<dbReference type="PANTHER" id="PTHR47235">
    <property type="entry name" value="BLR6548 PROTEIN"/>
    <property type="match status" value="1"/>
</dbReference>
<dbReference type="InterPro" id="IPR006311">
    <property type="entry name" value="TAT_signal"/>
</dbReference>
<evidence type="ECO:0000256" key="1">
    <source>
        <dbReference type="ARBA" id="ARBA00010062"/>
    </source>
</evidence>
<dbReference type="Pfam" id="PF13458">
    <property type="entry name" value="Peripla_BP_6"/>
    <property type="match status" value="1"/>
</dbReference>
<evidence type="ECO:0000256" key="2">
    <source>
        <dbReference type="ARBA" id="ARBA00022729"/>
    </source>
</evidence>
<name>A0ABP7S0A8_9BURK</name>
<evidence type="ECO:0000313" key="6">
    <source>
        <dbReference type="Proteomes" id="UP001501627"/>
    </source>
</evidence>